<keyword evidence="2" id="KW-1185">Reference proteome</keyword>
<evidence type="ECO:0000313" key="2">
    <source>
        <dbReference type="Proteomes" id="UP001243330"/>
    </source>
</evidence>
<organism evidence="1 2">
    <name type="scientific">Colletotrichum chrysophilum</name>
    <dbReference type="NCBI Taxonomy" id="1836956"/>
    <lineage>
        <taxon>Eukaryota</taxon>
        <taxon>Fungi</taxon>
        <taxon>Dikarya</taxon>
        <taxon>Ascomycota</taxon>
        <taxon>Pezizomycotina</taxon>
        <taxon>Sordariomycetes</taxon>
        <taxon>Hypocreomycetidae</taxon>
        <taxon>Glomerellales</taxon>
        <taxon>Glomerellaceae</taxon>
        <taxon>Colletotrichum</taxon>
        <taxon>Colletotrichum gloeosporioides species complex</taxon>
    </lineage>
</organism>
<sequence length="358" mass="38567">MIDMDLDMRLRKHNGGSLSAKVGLTAVNAMRLTLWTSLDDRGRPSSSVTRVVKSRMPYVGLQQRFDGGMVPGWGCGRAAGRKLGVGDPGRLPLSPEEAVHAIPEQKASGACAISQIHASRLGDPANMYPGAATAEAVSPFAAGRHDTQTIVLILALRRSTAWTGDGLGSKFVVLMALILLHPHHAHMLRELRSYPDSGKRQGIGKDGICQTREKRGVTVHRRKRLATELGLASRPGPGRKLSIATEVLGDAAASRADMEFCESETMGAARGPPNGMLLQPLKPPCSRSIRNDLFDARRANRANRELGTHVLARRRLGTLQVSPIDLRQSIFGRQDLLQQAISAPEVDSNPSLKPVSAS</sequence>
<accession>A0AAD9EEH9</accession>
<proteinExistence type="predicted"/>
<dbReference type="EMBL" id="JAQOWY010000448">
    <property type="protein sequence ID" value="KAK1841906.1"/>
    <property type="molecule type" value="Genomic_DNA"/>
</dbReference>
<evidence type="ECO:0000313" key="1">
    <source>
        <dbReference type="EMBL" id="KAK1841906.1"/>
    </source>
</evidence>
<dbReference type="Proteomes" id="UP001243330">
    <property type="component" value="Unassembled WGS sequence"/>
</dbReference>
<protein>
    <submittedName>
        <fullName evidence="1">Uncharacterized protein</fullName>
    </submittedName>
</protein>
<gene>
    <name evidence="1" type="ORF">CCHR01_15460</name>
</gene>
<dbReference type="AlphaFoldDB" id="A0AAD9EEH9"/>
<name>A0AAD9EEH9_9PEZI</name>
<reference evidence="1" key="1">
    <citation type="submission" date="2023-01" db="EMBL/GenBank/DDBJ databases">
        <title>Colletotrichum chrysophilum M932 genome sequence.</title>
        <authorList>
            <person name="Baroncelli R."/>
        </authorList>
    </citation>
    <scope>NUCLEOTIDE SEQUENCE</scope>
    <source>
        <strain evidence="1">M932</strain>
    </source>
</reference>
<comment type="caution">
    <text evidence="1">The sequence shown here is derived from an EMBL/GenBank/DDBJ whole genome shotgun (WGS) entry which is preliminary data.</text>
</comment>